<dbReference type="RefSeq" id="WP_165767758.1">
    <property type="nucleotide sequence ID" value="NZ_MSPP01000003.1"/>
</dbReference>
<evidence type="ECO:0000256" key="2">
    <source>
        <dbReference type="ARBA" id="ARBA00022519"/>
    </source>
</evidence>
<dbReference type="Proteomes" id="UP000194664">
    <property type="component" value="Unassembled WGS sequence"/>
</dbReference>
<dbReference type="InterPro" id="IPR043461">
    <property type="entry name" value="LpxH-like"/>
</dbReference>
<keyword evidence="1" id="KW-1003">Cell membrane</keyword>
<dbReference type="Gene3D" id="3.60.21.10">
    <property type="match status" value="1"/>
</dbReference>
<dbReference type="GO" id="GO:0046872">
    <property type="term" value="F:metal ion binding"/>
    <property type="evidence" value="ECO:0007669"/>
    <property type="project" value="UniProtKB-KW"/>
</dbReference>
<sequence length="280" mass="31392">MSPVSDPDALKSTQYPNARYFPVLFISDMHLGAHSCQAEALLEFLKSHVADTIYLVGDIFDNWRPMGANWKPAHHEVVNLLLERMKSGVKLIYTPGNHDAFFRKYFGEYFDNLIVADHVYHTTADGTRFLVIHGDTCDVFERRAPILSKIGAHCESLMRCVQLMTNHVLRAFDKPEWSGVDKVLSYVNSLIRSQDCFQERLSDLAVAHKADGIICGHFHQFALHSDFGVIYANCGDWTENCTALAETDSGRLVMIDWAGHSVRAATGDTVAEIEETPATV</sequence>
<feature type="domain" description="Calcineurin-like phosphoesterase" evidence="6">
    <location>
        <begin position="21"/>
        <end position="220"/>
    </location>
</feature>
<protein>
    <recommendedName>
        <fullName evidence="6">Calcineurin-like phosphoesterase domain-containing protein</fullName>
    </recommendedName>
</protein>
<keyword evidence="4" id="KW-0472">Membrane</keyword>
<dbReference type="PANTHER" id="PTHR34990:SF2">
    <property type="entry name" value="BLL8164 PROTEIN"/>
    <property type="match status" value="1"/>
</dbReference>
<comment type="caution">
    <text evidence="7">The sequence shown here is derived from an EMBL/GenBank/DDBJ whole genome shotgun (WGS) entry which is preliminary data.</text>
</comment>
<evidence type="ECO:0000313" key="7">
    <source>
        <dbReference type="EMBL" id="OUD09354.1"/>
    </source>
</evidence>
<reference evidence="7 8" key="1">
    <citation type="submission" date="2016-12" db="EMBL/GenBank/DDBJ databases">
        <title>The draft genome sequence of HSLHS2.</title>
        <authorList>
            <person name="Hu D."/>
            <person name="Wang L."/>
            <person name="Shao Z."/>
        </authorList>
    </citation>
    <scope>NUCLEOTIDE SEQUENCE [LARGE SCALE GENOMIC DNA]</scope>
    <source>
        <strain evidence="7">MCCC 1A06712</strain>
    </source>
</reference>
<dbReference type="InterPro" id="IPR004843">
    <property type="entry name" value="Calcineurin-like_PHP"/>
</dbReference>
<dbReference type="GO" id="GO:0008758">
    <property type="term" value="F:UDP-2,3-diacylglucosamine hydrolase activity"/>
    <property type="evidence" value="ECO:0007669"/>
    <property type="project" value="TreeGrafter"/>
</dbReference>
<evidence type="ECO:0000313" key="8">
    <source>
        <dbReference type="Proteomes" id="UP000194664"/>
    </source>
</evidence>
<dbReference type="PANTHER" id="PTHR34990">
    <property type="entry name" value="UDP-2,3-DIACYLGLUCOSAMINE HYDROLASE-RELATED"/>
    <property type="match status" value="1"/>
</dbReference>
<dbReference type="GO" id="GO:0009245">
    <property type="term" value="P:lipid A biosynthetic process"/>
    <property type="evidence" value="ECO:0007669"/>
    <property type="project" value="TreeGrafter"/>
</dbReference>
<name>A0A251WZ57_9RHOB</name>
<evidence type="ECO:0000256" key="4">
    <source>
        <dbReference type="ARBA" id="ARBA00023136"/>
    </source>
</evidence>
<accession>A0A251WZ57</accession>
<organism evidence="7 8">
    <name type="scientific">Marivivens niveibacter</name>
    <dbReference type="NCBI Taxonomy" id="1930667"/>
    <lineage>
        <taxon>Bacteria</taxon>
        <taxon>Pseudomonadati</taxon>
        <taxon>Pseudomonadota</taxon>
        <taxon>Alphaproteobacteria</taxon>
        <taxon>Rhodobacterales</taxon>
        <taxon>Paracoccaceae</taxon>
        <taxon>Marivivens group</taxon>
        <taxon>Marivivens</taxon>
    </lineage>
</organism>
<dbReference type="InterPro" id="IPR029052">
    <property type="entry name" value="Metallo-depent_PP-like"/>
</dbReference>
<dbReference type="SUPFAM" id="SSF56300">
    <property type="entry name" value="Metallo-dependent phosphatases"/>
    <property type="match status" value="1"/>
</dbReference>
<dbReference type="GO" id="GO:0016020">
    <property type="term" value="C:membrane"/>
    <property type="evidence" value="ECO:0007669"/>
    <property type="project" value="GOC"/>
</dbReference>
<dbReference type="CDD" id="cd07398">
    <property type="entry name" value="MPP_YbbF-LpxH"/>
    <property type="match status" value="1"/>
</dbReference>
<proteinExistence type="predicted"/>
<keyword evidence="5" id="KW-0464">Manganese</keyword>
<dbReference type="EMBL" id="MSPP01000003">
    <property type="protein sequence ID" value="OUD09354.1"/>
    <property type="molecule type" value="Genomic_DNA"/>
</dbReference>
<evidence type="ECO:0000256" key="3">
    <source>
        <dbReference type="ARBA" id="ARBA00022723"/>
    </source>
</evidence>
<keyword evidence="3" id="KW-0479">Metal-binding</keyword>
<keyword evidence="8" id="KW-1185">Reference proteome</keyword>
<keyword evidence="2" id="KW-0997">Cell inner membrane</keyword>
<evidence type="ECO:0000256" key="5">
    <source>
        <dbReference type="ARBA" id="ARBA00023211"/>
    </source>
</evidence>
<evidence type="ECO:0000256" key="1">
    <source>
        <dbReference type="ARBA" id="ARBA00022475"/>
    </source>
</evidence>
<evidence type="ECO:0000259" key="6">
    <source>
        <dbReference type="Pfam" id="PF00149"/>
    </source>
</evidence>
<gene>
    <name evidence="7" type="ORF">BVC71_10455</name>
</gene>
<dbReference type="AlphaFoldDB" id="A0A251WZ57"/>
<dbReference type="Pfam" id="PF00149">
    <property type="entry name" value="Metallophos"/>
    <property type="match status" value="1"/>
</dbReference>